<dbReference type="EMBL" id="CP072011">
    <property type="protein sequence ID" value="QTH17160.1"/>
    <property type="molecule type" value="Genomic_DNA"/>
</dbReference>
<evidence type="ECO:0000313" key="2">
    <source>
        <dbReference type="Proteomes" id="UP000663914"/>
    </source>
</evidence>
<protein>
    <submittedName>
        <fullName evidence="1">Uncharacterized protein</fullName>
    </submittedName>
</protein>
<dbReference type="RefSeq" id="WP_155254736.1">
    <property type="nucleotide sequence ID" value="NZ_CP014262.1"/>
</dbReference>
<sequence length="56" mass="6267">MFLVIKNATAQELVRKGRQFAIRQGIALFFLSVRKRQDSGVRGTNPTKCMTPSKNG</sequence>
<dbReference type="GeneID" id="55648076"/>
<gene>
    <name evidence="1" type="ORF">C4C32_01925</name>
</gene>
<accession>A0A8B6UZ33</accession>
<proteinExistence type="predicted"/>
<reference evidence="1" key="1">
    <citation type="book" date="2019" name="MICROBIAL BIOTECHNOLOGY" publisher="Unknown Publisher">
        <title>Optimization of recombineering for directed mutagenesis of bacteria Pseudomonas corrugata 3'.</title>
        <authorList>
            <person name="Buinitskaja S.V."/>
            <person name="Pilipenok N."/>
            <person name="Valentovich L.N."/>
        </authorList>
    </citation>
    <scope>NUCLEOTIDE SEQUENCE</scope>
    <source>
        <strain evidence="1">3prime</strain>
    </source>
</reference>
<dbReference type="AlphaFoldDB" id="A0A8B6UZ33"/>
<evidence type="ECO:0000313" key="1">
    <source>
        <dbReference type="EMBL" id="QTH17160.1"/>
    </source>
</evidence>
<name>A0A8B6UZ33_9PSED</name>
<reference evidence="1" key="2">
    <citation type="submission" date="2021-03" db="EMBL/GenBank/DDBJ databases">
        <authorList>
            <person name="Valentovich L.N."/>
            <person name="Akhremchuk A.E."/>
            <person name="Miamin V.E."/>
        </authorList>
    </citation>
    <scope>NUCLEOTIDE SEQUENCE</scope>
    <source>
        <strain evidence="1">3prime</strain>
    </source>
</reference>
<dbReference type="Proteomes" id="UP000663914">
    <property type="component" value="Chromosome"/>
</dbReference>
<organism evidence="1 2">
    <name type="scientific">Pseudomonas corrugata</name>
    <dbReference type="NCBI Taxonomy" id="47879"/>
    <lineage>
        <taxon>Bacteria</taxon>
        <taxon>Pseudomonadati</taxon>
        <taxon>Pseudomonadota</taxon>
        <taxon>Gammaproteobacteria</taxon>
        <taxon>Pseudomonadales</taxon>
        <taxon>Pseudomonadaceae</taxon>
        <taxon>Pseudomonas</taxon>
    </lineage>
</organism>